<evidence type="ECO:0000313" key="2">
    <source>
        <dbReference type="EMBL" id="MFC0581289.1"/>
    </source>
</evidence>
<keyword evidence="3" id="KW-1185">Reference proteome</keyword>
<sequence>MMEPSSYPGQGTQPVGQTPKNYNMNLAAKSNAHQRCRSRRDEQGRWDCGELEAYEMIGLDVGGFFAAQYCPTD</sequence>
<name>A0ABV6P833_9MICC</name>
<gene>
    <name evidence="2" type="ORF">ACFFFR_02640</name>
</gene>
<dbReference type="EMBL" id="JBHLUB010000002">
    <property type="protein sequence ID" value="MFC0581289.1"/>
    <property type="molecule type" value="Genomic_DNA"/>
</dbReference>
<feature type="compositionally biased region" description="Polar residues" evidence="1">
    <location>
        <begin position="7"/>
        <end position="24"/>
    </location>
</feature>
<accession>A0ABV6P833</accession>
<reference evidence="2 3" key="1">
    <citation type="submission" date="2024-09" db="EMBL/GenBank/DDBJ databases">
        <authorList>
            <person name="Sun Q."/>
            <person name="Mori K."/>
        </authorList>
    </citation>
    <scope>NUCLEOTIDE SEQUENCE [LARGE SCALE GENOMIC DNA]</scope>
    <source>
        <strain evidence="2 3">NCAIM B.02604</strain>
    </source>
</reference>
<feature type="region of interest" description="Disordered" evidence="1">
    <location>
        <begin position="1"/>
        <end position="43"/>
    </location>
</feature>
<organism evidence="2 3">
    <name type="scientific">Micrococcoides hystricis</name>
    <dbReference type="NCBI Taxonomy" id="1572761"/>
    <lineage>
        <taxon>Bacteria</taxon>
        <taxon>Bacillati</taxon>
        <taxon>Actinomycetota</taxon>
        <taxon>Actinomycetes</taxon>
        <taxon>Micrococcales</taxon>
        <taxon>Micrococcaceae</taxon>
        <taxon>Micrococcoides</taxon>
    </lineage>
</organism>
<dbReference type="Proteomes" id="UP001589862">
    <property type="component" value="Unassembled WGS sequence"/>
</dbReference>
<evidence type="ECO:0000256" key="1">
    <source>
        <dbReference type="SAM" id="MobiDB-lite"/>
    </source>
</evidence>
<dbReference type="RefSeq" id="WP_377457979.1">
    <property type="nucleotide sequence ID" value="NZ_JBHLUB010000002.1"/>
</dbReference>
<comment type="caution">
    <text evidence="2">The sequence shown here is derived from an EMBL/GenBank/DDBJ whole genome shotgun (WGS) entry which is preliminary data.</text>
</comment>
<protein>
    <submittedName>
        <fullName evidence="2">Uncharacterized protein</fullName>
    </submittedName>
</protein>
<proteinExistence type="predicted"/>
<evidence type="ECO:0000313" key="3">
    <source>
        <dbReference type="Proteomes" id="UP001589862"/>
    </source>
</evidence>